<keyword evidence="3" id="KW-1185">Reference proteome</keyword>
<organism evidence="2 3">
    <name type="scientific">Marchantia polymorpha subsp. ruderalis</name>
    <dbReference type="NCBI Taxonomy" id="1480154"/>
    <lineage>
        <taxon>Eukaryota</taxon>
        <taxon>Viridiplantae</taxon>
        <taxon>Streptophyta</taxon>
        <taxon>Embryophyta</taxon>
        <taxon>Marchantiophyta</taxon>
        <taxon>Marchantiopsida</taxon>
        <taxon>Marchantiidae</taxon>
        <taxon>Marchantiales</taxon>
        <taxon>Marchantiaceae</taxon>
        <taxon>Marchantia</taxon>
    </lineage>
</organism>
<accession>A0A176WTY6</accession>
<reference evidence="2" key="1">
    <citation type="submission" date="2016-03" db="EMBL/GenBank/DDBJ databases">
        <title>Mechanisms controlling the formation of the plant cell surface in tip-growing cells are functionally conserved among land plants.</title>
        <authorList>
            <person name="Honkanen S."/>
            <person name="Jones V.A."/>
            <person name="Morieri G."/>
            <person name="Champion C."/>
            <person name="Hetherington A.J."/>
            <person name="Kelly S."/>
            <person name="Saint-Marcoux D."/>
            <person name="Proust H."/>
            <person name="Prescott H."/>
            <person name="Dolan L."/>
        </authorList>
    </citation>
    <scope>NUCLEOTIDE SEQUENCE [LARGE SCALE GENOMIC DNA]</scope>
    <source>
        <tissue evidence="2">Whole gametophyte</tissue>
    </source>
</reference>
<dbReference type="AlphaFoldDB" id="A0A176WTY6"/>
<proteinExistence type="predicted"/>
<gene>
    <name evidence="2" type="ORF">AXG93_4554s1010</name>
</gene>
<evidence type="ECO:0000256" key="1">
    <source>
        <dbReference type="SAM" id="MobiDB-lite"/>
    </source>
</evidence>
<sequence length="92" mass="10699">MAKWKANRGEMEEAILDRQYAKVPHVTKGGSRGRREKHEEKHFQGGRHSFKHRLNSSAVKNYGSQYDVDQFKYSTIKLETGFWLKATLSDLT</sequence>
<evidence type="ECO:0000313" key="2">
    <source>
        <dbReference type="EMBL" id="OAE36013.1"/>
    </source>
</evidence>
<dbReference type="EMBL" id="LVLJ01000009">
    <property type="protein sequence ID" value="OAE36013.1"/>
    <property type="molecule type" value="Genomic_DNA"/>
</dbReference>
<protein>
    <submittedName>
        <fullName evidence="2">Uncharacterized protein</fullName>
    </submittedName>
</protein>
<evidence type="ECO:0000313" key="3">
    <source>
        <dbReference type="Proteomes" id="UP000077202"/>
    </source>
</evidence>
<name>A0A176WTY6_MARPO</name>
<dbReference type="Proteomes" id="UP000077202">
    <property type="component" value="Unassembled WGS sequence"/>
</dbReference>
<feature type="region of interest" description="Disordered" evidence="1">
    <location>
        <begin position="22"/>
        <end position="47"/>
    </location>
</feature>
<comment type="caution">
    <text evidence="2">The sequence shown here is derived from an EMBL/GenBank/DDBJ whole genome shotgun (WGS) entry which is preliminary data.</text>
</comment>